<dbReference type="VEuPathDB" id="TrichDB:TRFO_41833"/>
<evidence type="ECO:0000313" key="9">
    <source>
        <dbReference type="Proteomes" id="UP000179807"/>
    </source>
</evidence>
<dbReference type="PANTHER" id="PTHR46621:SF1">
    <property type="entry name" value="SNRNA-ACTIVATING PROTEIN COMPLEX SUBUNIT 4"/>
    <property type="match status" value="1"/>
</dbReference>
<keyword evidence="9" id="KW-1185">Reference proteome</keyword>
<dbReference type="OrthoDB" id="2143914at2759"/>
<evidence type="ECO:0000313" key="8">
    <source>
        <dbReference type="EMBL" id="OHT16349.1"/>
    </source>
</evidence>
<dbReference type="InterPro" id="IPR051575">
    <property type="entry name" value="Myb-like_DNA-bd"/>
</dbReference>
<evidence type="ECO:0000259" key="7">
    <source>
        <dbReference type="PROSITE" id="PS51294"/>
    </source>
</evidence>
<evidence type="ECO:0000256" key="2">
    <source>
        <dbReference type="ARBA" id="ARBA00023125"/>
    </source>
</evidence>
<dbReference type="EMBL" id="MLAK01000114">
    <property type="protein sequence ID" value="OHT16349.1"/>
    <property type="molecule type" value="Genomic_DNA"/>
</dbReference>
<dbReference type="PROSITE" id="PS51294">
    <property type="entry name" value="HTH_MYB"/>
    <property type="match status" value="2"/>
</dbReference>
<dbReference type="GO" id="GO:0042795">
    <property type="term" value="P:snRNA transcription by RNA polymerase II"/>
    <property type="evidence" value="ECO:0007669"/>
    <property type="project" value="TreeGrafter"/>
</dbReference>
<dbReference type="PROSITE" id="PS50090">
    <property type="entry name" value="MYB_LIKE"/>
    <property type="match status" value="2"/>
</dbReference>
<organism evidence="8 9">
    <name type="scientific">Tritrichomonas foetus</name>
    <dbReference type="NCBI Taxonomy" id="1144522"/>
    <lineage>
        <taxon>Eukaryota</taxon>
        <taxon>Metamonada</taxon>
        <taxon>Parabasalia</taxon>
        <taxon>Tritrichomonadida</taxon>
        <taxon>Tritrichomonadidae</taxon>
        <taxon>Tritrichomonas</taxon>
    </lineage>
</organism>
<evidence type="ECO:0000256" key="4">
    <source>
        <dbReference type="ARBA" id="ARBA00023242"/>
    </source>
</evidence>
<dbReference type="Gene3D" id="1.10.10.60">
    <property type="entry name" value="Homeodomain-like"/>
    <property type="match status" value="2"/>
</dbReference>
<evidence type="ECO:0000256" key="1">
    <source>
        <dbReference type="ARBA" id="ARBA00023015"/>
    </source>
</evidence>
<dbReference type="GO" id="GO:0019185">
    <property type="term" value="C:snRNA-activating protein complex"/>
    <property type="evidence" value="ECO:0007669"/>
    <property type="project" value="TreeGrafter"/>
</dbReference>
<feature type="region of interest" description="Disordered" evidence="5">
    <location>
        <begin position="143"/>
        <end position="196"/>
    </location>
</feature>
<dbReference type="InterPro" id="IPR001005">
    <property type="entry name" value="SANT/Myb"/>
</dbReference>
<dbReference type="InterPro" id="IPR017930">
    <property type="entry name" value="Myb_dom"/>
</dbReference>
<keyword evidence="2" id="KW-0238">DNA-binding</keyword>
<feature type="domain" description="HTH myb-type" evidence="7">
    <location>
        <begin position="68"/>
        <end position="116"/>
    </location>
</feature>
<accession>A0A1J4L356</accession>
<evidence type="ECO:0000259" key="6">
    <source>
        <dbReference type="PROSITE" id="PS50090"/>
    </source>
</evidence>
<dbReference type="Pfam" id="PF00249">
    <property type="entry name" value="Myb_DNA-binding"/>
    <property type="match status" value="2"/>
</dbReference>
<feature type="domain" description="Myb-like" evidence="6">
    <location>
        <begin position="10"/>
        <end position="61"/>
    </location>
</feature>
<keyword evidence="4" id="KW-0539">Nucleus</keyword>
<comment type="caution">
    <text evidence="8">The sequence shown here is derived from an EMBL/GenBank/DDBJ whole genome shotgun (WGS) entry which is preliminary data.</text>
</comment>
<dbReference type="SMART" id="SM00717">
    <property type="entry name" value="SANT"/>
    <property type="match status" value="2"/>
</dbReference>
<dbReference type="Proteomes" id="UP000179807">
    <property type="component" value="Unassembled WGS sequence"/>
</dbReference>
<dbReference type="GO" id="GO:0001006">
    <property type="term" value="F:RNA polymerase III type 3 promoter sequence-specific DNA binding"/>
    <property type="evidence" value="ECO:0007669"/>
    <property type="project" value="TreeGrafter"/>
</dbReference>
<proteinExistence type="predicted"/>
<evidence type="ECO:0000256" key="5">
    <source>
        <dbReference type="SAM" id="MobiDB-lite"/>
    </source>
</evidence>
<dbReference type="InterPro" id="IPR009057">
    <property type="entry name" value="Homeodomain-like_sf"/>
</dbReference>
<feature type="domain" description="Myb-like" evidence="6">
    <location>
        <begin position="62"/>
        <end position="112"/>
    </location>
</feature>
<dbReference type="GO" id="GO:0042796">
    <property type="term" value="P:snRNA transcription by RNA polymerase III"/>
    <property type="evidence" value="ECO:0007669"/>
    <property type="project" value="TreeGrafter"/>
</dbReference>
<gene>
    <name evidence="8" type="primary">WER</name>
    <name evidence="8" type="ORF">TRFO_41833</name>
</gene>
<dbReference type="CDD" id="cd00167">
    <property type="entry name" value="SANT"/>
    <property type="match status" value="1"/>
</dbReference>
<name>A0A1J4L356_9EUKA</name>
<dbReference type="RefSeq" id="XP_068369485.1">
    <property type="nucleotide sequence ID" value="XM_068513999.1"/>
</dbReference>
<dbReference type="GeneID" id="94848703"/>
<dbReference type="GO" id="GO:0000978">
    <property type="term" value="F:RNA polymerase II cis-regulatory region sequence-specific DNA binding"/>
    <property type="evidence" value="ECO:0007669"/>
    <property type="project" value="TreeGrafter"/>
</dbReference>
<sequence>MKRANTTSKKQIKKKNVFTADEDDKLRRLVMKYGEGNWYSIASKMKKRSTRQCRDRWVNYLSPLAVNGAWTLEEEELLRLKVQLYGRKWKFITQFFPGRTDINIKNRYNFLIKRDMKALIKSSDSQEFHNLMNFQEQSANAPSQNCFLENSSEDSKRVSNENSADMVSSNESSSENTITDCSSSDEHSEPKENESKVIIDEIFDPFENTTEMDLFGFNLYGFEYF</sequence>
<protein>
    <submittedName>
        <fullName evidence="8">Transcription factor WER</fullName>
    </submittedName>
</protein>
<dbReference type="SUPFAM" id="SSF46689">
    <property type="entry name" value="Homeodomain-like"/>
    <property type="match status" value="1"/>
</dbReference>
<feature type="compositionally biased region" description="Basic and acidic residues" evidence="5">
    <location>
        <begin position="184"/>
        <end position="196"/>
    </location>
</feature>
<dbReference type="AlphaFoldDB" id="A0A1J4L356"/>
<keyword evidence="3" id="KW-0804">Transcription</keyword>
<reference evidence="8" key="1">
    <citation type="submission" date="2016-10" db="EMBL/GenBank/DDBJ databases">
        <authorList>
            <person name="Benchimol M."/>
            <person name="Almeida L.G."/>
            <person name="Vasconcelos A.T."/>
            <person name="Perreira-Neves A."/>
            <person name="Rosa I.A."/>
            <person name="Tasca T."/>
            <person name="Bogo M.R."/>
            <person name="de Souza W."/>
        </authorList>
    </citation>
    <scope>NUCLEOTIDE SEQUENCE [LARGE SCALE GENOMIC DNA]</scope>
    <source>
        <strain evidence="8">K</strain>
    </source>
</reference>
<dbReference type="PANTHER" id="PTHR46621">
    <property type="entry name" value="SNRNA-ACTIVATING PROTEIN COMPLEX SUBUNIT 4"/>
    <property type="match status" value="1"/>
</dbReference>
<keyword evidence="1" id="KW-0805">Transcription regulation</keyword>
<evidence type="ECO:0000256" key="3">
    <source>
        <dbReference type="ARBA" id="ARBA00023163"/>
    </source>
</evidence>
<feature type="domain" description="HTH myb-type" evidence="7">
    <location>
        <begin position="10"/>
        <end position="65"/>
    </location>
</feature>